<proteinExistence type="predicted"/>
<name>A0ABR3BDS1_PHYBL</name>
<dbReference type="PANTHER" id="PTHR12029">
    <property type="entry name" value="RNA METHYLTRANSFERASE"/>
    <property type="match status" value="1"/>
</dbReference>
<dbReference type="EMBL" id="JBCLYO010000002">
    <property type="protein sequence ID" value="KAL0092904.1"/>
    <property type="molecule type" value="Genomic_DNA"/>
</dbReference>
<keyword evidence="1" id="KW-0489">Methyltransferase</keyword>
<dbReference type="SUPFAM" id="SSF48371">
    <property type="entry name" value="ARM repeat"/>
    <property type="match status" value="2"/>
</dbReference>
<dbReference type="InterPro" id="IPR016024">
    <property type="entry name" value="ARM-type_fold"/>
</dbReference>
<dbReference type="Pfam" id="PF00588">
    <property type="entry name" value="SpoU_methylase"/>
    <property type="match status" value="1"/>
</dbReference>
<evidence type="ECO:0000313" key="5">
    <source>
        <dbReference type="EMBL" id="KAL0092904.1"/>
    </source>
</evidence>
<evidence type="ECO:0000256" key="2">
    <source>
        <dbReference type="ARBA" id="ARBA00022679"/>
    </source>
</evidence>
<keyword evidence="6" id="KW-1185">Reference proteome</keyword>
<protein>
    <recommendedName>
        <fullName evidence="7">tRNA/rRNA methyltransferase SpoU type domain-containing protein</fullName>
    </recommendedName>
</protein>
<evidence type="ECO:0008006" key="7">
    <source>
        <dbReference type="Google" id="ProtNLM"/>
    </source>
</evidence>
<dbReference type="InterPro" id="IPR029026">
    <property type="entry name" value="tRNA_m1G_MTases_N"/>
</dbReference>
<dbReference type="Proteomes" id="UP001448207">
    <property type="component" value="Unassembled WGS sequence"/>
</dbReference>
<organism evidence="5 6">
    <name type="scientific">Phycomyces blakesleeanus</name>
    <dbReference type="NCBI Taxonomy" id="4837"/>
    <lineage>
        <taxon>Eukaryota</taxon>
        <taxon>Fungi</taxon>
        <taxon>Fungi incertae sedis</taxon>
        <taxon>Mucoromycota</taxon>
        <taxon>Mucoromycotina</taxon>
        <taxon>Mucoromycetes</taxon>
        <taxon>Mucorales</taxon>
        <taxon>Phycomycetaceae</taxon>
        <taxon>Phycomyces</taxon>
    </lineage>
</organism>
<dbReference type="PANTHER" id="PTHR12029:SF11">
    <property type="entry name" value="METHYLTRANSFERASE TARBP1-RELATED"/>
    <property type="match status" value="1"/>
</dbReference>
<sequence length="1566" mass="179593">MDFASAPLQALLMHNASSDQLAIFLNQLDCQYRETADEKDRFGTLQILLPTLKAHLTRLHNREKEEECLDTIVSPLMLSSFSQDAVVSTESVHLLSNAVAHFMARSLLDRLFGQSSLLILLGQLLLAIENEPDFVDLQPLKFINKYDEESTVSVTTLNTVSSDKTGPGSLDLECCLDVIGRFVRNLYESDDLPLQDAKPEARITLYRWMDLIMAIAVAMLPCTDPAVRLKLTNELVPNLLRWQYYDMSAHLLWKRTLEIYGLPATNLLRAESYGLISKFFDFYFGLDHQSNIPDSGLRSNDSTARKYASYILKRIIDFTSKHSKTLSNSPNQPWTKYFQWSTEKADTYSELWDDWFLLYDIMHESVTHLVDPVLPRFEMLLNDTDSSLDATWWILLLYRGFQNETLSVKKNILEYIFKLQNPKSLNMLGVQHDFIFGALLKTVDVSSLYGVPTQGALVSPFGESFRTFLVNLIRSFENEDDKIKFLRQLIHHVAHVSGSHILILYIIEALTEIDPVYSWGSEELKALRYLVDRHRNFQIVKTKLYLRKLCINILAKISDPNVLTFSDVAKTVSSLITDIPIDPKSVEYITIYKWLGKHNSNNKSVMDNLKERTDAYVRDPMSEEIPVTVLRTQTNVLARMSIFVATDNDGNFKPENVTQLLESLTDKLTGPPSSISAFNRHLVLLDAVWDMFDVCFGGVKDLLTLLKLSEGQKKFILKRMDEQYLNTEKENVIDDGLIDLFLSVTQHLLESSVEFSLETRTQLVKDYHTRCVALMRIRSTFATSNKEMSKANYMKLLRVIYSVAATHSLFILPCDPSLTQLVCQMQIKKTPDAPRTRTWGDVTATFIRYKWETIEAIVNYATEAVKTKAPISESLFDASDLYEQAVEQLESANELCAESILNALKPLVAFPWDKSVEMLDLFVDYASEVLKENITQSKTFPPMMRAMISAIFQPEILSRPELNEDGGPVKRALHTIIEVGDIKLYFVTQCAELLYSYWSTYTDAANQSMIQYAPELVRLLLFGPMRDREDQKIDATIAVKLEGPVAAKEAEGTVELVFSQNDYMVRVMMNDLLLRLDPKSKQHIELANKIMDCLLQLTSEENLFAFMYTSTIEHRTKIRAMCSVMLLLDFVQEDKIDQYLEKIFFLMKKETVTSVRCYMEWAMTRLLHKFPTRLEMLYTKLSNPHTKPHNIISILTVTFTLGESLPDKYAKSYFEKIFRGLVPWLVTSHFTIRLYAYCAWSRNWLSCKERKLNKDIEENDYLNSLNTFLTQYSDCVKFYDKIKSQFYLTEFDPIKDFNIEFIFRQLMTIFDVIDNEKIGSRSFTKVNPKPVERCPFTNPERVFAYTSADPAEMIGADEQSISESTSTDEISYQKKIMPWEMMLETDADLTKTLVQKKRRRNDLIVVASLVDRMPNLAGLCRTCEIFNASQLAVYSLKIKEDPIFTGISVASEKWMPMIEVPEDDVASFLKSKKEEGYVLCGLEQTTTSATLGEFEFPEKCVLLLGKERQGVPANLLQMLDQTIEIPQYGITRSLNVHVSGAICIYEYTKQMQWRQQAPAAVLPGSP</sequence>
<dbReference type="CDD" id="cd18091">
    <property type="entry name" value="SpoU-like_TRM3-like"/>
    <property type="match status" value="1"/>
</dbReference>
<dbReference type="InterPro" id="IPR029028">
    <property type="entry name" value="Alpha/beta_knot_MTases"/>
</dbReference>
<keyword evidence="2" id="KW-0808">Transferase</keyword>
<dbReference type="Gene3D" id="3.40.1280.10">
    <property type="match status" value="1"/>
</dbReference>
<dbReference type="SUPFAM" id="SSF75217">
    <property type="entry name" value="alpha/beta knot"/>
    <property type="match status" value="1"/>
</dbReference>
<dbReference type="InterPro" id="IPR045330">
    <property type="entry name" value="TRM3/TARBP1"/>
</dbReference>
<dbReference type="Pfam" id="PF25050">
    <property type="entry name" value="TARBP1"/>
    <property type="match status" value="1"/>
</dbReference>
<dbReference type="InterPro" id="IPR001537">
    <property type="entry name" value="SpoU_MeTrfase"/>
</dbReference>
<comment type="caution">
    <text evidence="5">The sequence shown here is derived from an EMBL/GenBank/DDBJ whole genome shotgun (WGS) entry which is preliminary data.</text>
</comment>
<evidence type="ECO:0000256" key="1">
    <source>
        <dbReference type="ARBA" id="ARBA00022603"/>
    </source>
</evidence>
<evidence type="ECO:0000259" key="3">
    <source>
        <dbReference type="Pfam" id="PF00588"/>
    </source>
</evidence>
<feature type="domain" description="tRNA/rRNA methyltransferase SpoU type" evidence="3">
    <location>
        <begin position="1403"/>
        <end position="1545"/>
    </location>
</feature>
<evidence type="ECO:0000259" key="4">
    <source>
        <dbReference type="Pfam" id="PF25050"/>
    </source>
</evidence>
<accession>A0ABR3BDS1</accession>
<gene>
    <name evidence="5" type="ORF">J3Q64DRAFT_1673066</name>
</gene>
<reference evidence="5 6" key="1">
    <citation type="submission" date="2024-04" db="EMBL/GenBank/DDBJ databases">
        <title>Symmetric and asymmetric DNA N6-adenine methylation regulates different biological responses in Mucorales.</title>
        <authorList>
            <consortium name="Lawrence Berkeley National Laboratory"/>
            <person name="Lax C."/>
            <person name="Mondo S.J."/>
            <person name="Osorio-Concepcion M."/>
            <person name="Muszewska A."/>
            <person name="Corrochano-Luque M."/>
            <person name="Gutierrez G."/>
            <person name="Riley R."/>
            <person name="Lipzen A."/>
            <person name="Guo J."/>
            <person name="Hundley H."/>
            <person name="Amirebrahimi M."/>
            <person name="Ng V."/>
            <person name="Lorenzo-Gutierrez D."/>
            <person name="Binder U."/>
            <person name="Yang J."/>
            <person name="Song Y."/>
            <person name="Canovas D."/>
            <person name="Navarro E."/>
            <person name="Freitag M."/>
            <person name="Gabaldon T."/>
            <person name="Grigoriev I.V."/>
            <person name="Corrochano L.M."/>
            <person name="Nicolas F.E."/>
            <person name="Garre V."/>
        </authorList>
    </citation>
    <scope>NUCLEOTIDE SEQUENCE [LARGE SCALE GENOMIC DNA]</scope>
    <source>
        <strain evidence="5 6">L51</strain>
    </source>
</reference>
<evidence type="ECO:0000313" key="6">
    <source>
        <dbReference type="Proteomes" id="UP001448207"/>
    </source>
</evidence>
<dbReference type="InterPro" id="IPR044748">
    <property type="entry name" value="Trm3/TARBP1_C"/>
</dbReference>
<dbReference type="InterPro" id="IPR056921">
    <property type="entry name" value="TARBP1_dom"/>
</dbReference>
<feature type="domain" description="TARBP1" evidence="4">
    <location>
        <begin position="305"/>
        <end position="390"/>
    </location>
</feature>